<name>A0ABP0UEP3_9BRYO</name>
<keyword evidence="4" id="KW-0808">Transferase</keyword>
<feature type="transmembrane region" description="Helical" evidence="10">
    <location>
        <begin position="220"/>
        <end position="242"/>
    </location>
</feature>
<feature type="transmembrane region" description="Helical" evidence="10">
    <location>
        <begin position="110"/>
        <end position="130"/>
    </location>
</feature>
<evidence type="ECO:0000256" key="10">
    <source>
        <dbReference type="SAM" id="Phobius"/>
    </source>
</evidence>
<keyword evidence="6" id="KW-0418">Kinase</keyword>
<evidence type="ECO:0000256" key="8">
    <source>
        <dbReference type="ARBA" id="ARBA00022989"/>
    </source>
</evidence>
<dbReference type="PANTHER" id="PTHR13205:SF15">
    <property type="entry name" value="DOLICHOL KINASE"/>
    <property type="match status" value="1"/>
</dbReference>
<sequence length="578" mass="62700">MQAFSGAGQEAVVVTLVVARVIIGLLGAPLVGSLRNEAKGLAIVTAASMFVEFASKGGTKLRRWQLRRTQAPGILLGSVTLPIVMASRLLQILRMPQHSQAALERARVELWGSLACGCAMLLLLGGLVLWQSDGKDQKQLNNNRDQTDLSVDFKQRGRWGPECCSSVIGIAGPAVILVSELGFTTGTWRIIWCLTHALGCAALFQHLLQAFPGCLSVGEAILVSQGLTLYAGNALIFTLSRITILNGLPEFLMERTGDEIHAIGQALVLGLLLVPVSYKTLLRGLSLKVSNGAVKKGPCMEDVTKVFLFFATVLLVVFLVAPYWLQLVQRLPHHPVLWVLNFVLEEPEARLGLCVYWMLAICLPILALYRMVVKKQVARIMVRKGFHLMVVIMFVPALFFQPDFLRLAFSLAFAAFLVIEMIRVWQIPPFGEAVHRFLKAFTDSRDSDLLIVSHFSLLLGCAVPVWLSTSPFMDRPLAPYAGILSLGIGDTMASVIGYNFGSVRLSSSSNKTVEGTIAGIVSMIVACLLLVPVTSTALSAAQFCSLVGACIGAGLVEAYTSQLDNAFVPLIFYALLSL</sequence>
<feature type="transmembrane region" description="Helical" evidence="10">
    <location>
        <begin position="71"/>
        <end position="90"/>
    </location>
</feature>
<dbReference type="Proteomes" id="UP001497512">
    <property type="component" value="Chromosome 3"/>
</dbReference>
<keyword evidence="7" id="KW-0256">Endoplasmic reticulum</keyword>
<evidence type="ECO:0000313" key="11">
    <source>
        <dbReference type="EMBL" id="CAK9219880.1"/>
    </source>
</evidence>
<evidence type="ECO:0000256" key="2">
    <source>
        <dbReference type="ARBA" id="ARBA00010794"/>
    </source>
</evidence>
<evidence type="ECO:0000256" key="6">
    <source>
        <dbReference type="ARBA" id="ARBA00022777"/>
    </source>
</evidence>
<protein>
    <recommendedName>
        <fullName evidence="3">dolichol kinase</fullName>
        <ecNumber evidence="3">2.7.1.108</ecNumber>
    </recommendedName>
</protein>
<gene>
    <name evidence="11" type="ORF">CSSPTR1EN2_LOCUS14949</name>
</gene>
<reference evidence="11" key="1">
    <citation type="submission" date="2024-02" db="EMBL/GenBank/DDBJ databases">
        <authorList>
            <consortium name="ELIXIR-Norway"/>
            <consortium name="Elixir Norway"/>
        </authorList>
    </citation>
    <scope>NUCLEOTIDE SEQUENCE</scope>
</reference>
<keyword evidence="12" id="KW-1185">Reference proteome</keyword>
<dbReference type="EMBL" id="OZ019895">
    <property type="protein sequence ID" value="CAK9219880.1"/>
    <property type="molecule type" value="Genomic_DNA"/>
</dbReference>
<keyword evidence="5 10" id="KW-0812">Transmembrane</keyword>
<feature type="transmembrane region" description="Helical" evidence="10">
    <location>
        <begin position="449"/>
        <end position="467"/>
    </location>
</feature>
<feature type="transmembrane region" description="Helical" evidence="10">
    <location>
        <begin position="262"/>
        <end position="282"/>
    </location>
</feature>
<accession>A0ABP0UEP3</accession>
<feature type="transmembrane region" description="Helical" evidence="10">
    <location>
        <begin position="355"/>
        <end position="373"/>
    </location>
</feature>
<dbReference type="PANTHER" id="PTHR13205">
    <property type="entry name" value="TRANSMEMBRANE PROTEIN 15-RELATED"/>
    <property type="match status" value="1"/>
</dbReference>
<comment type="similarity">
    <text evidence="2">Belongs to the polyprenol kinase family.</text>
</comment>
<evidence type="ECO:0000313" key="12">
    <source>
        <dbReference type="Proteomes" id="UP001497512"/>
    </source>
</evidence>
<comment type="subcellular location">
    <subcellularLocation>
        <location evidence="1">Endoplasmic reticulum membrane</location>
        <topology evidence="1">Multi-pass membrane protein</topology>
    </subcellularLocation>
</comment>
<dbReference type="InterPro" id="IPR032974">
    <property type="entry name" value="Polypren_kinase"/>
</dbReference>
<proteinExistence type="inferred from homology"/>
<evidence type="ECO:0000256" key="1">
    <source>
        <dbReference type="ARBA" id="ARBA00004477"/>
    </source>
</evidence>
<keyword evidence="8 10" id="KW-1133">Transmembrane helix</keyword>
<evidence type="ECO:0000256" key="5">
    <source>
        <dbReference type="ARBA" id="ARBA00022692"/>
    </source>
</evidence>
<evidence type="ECO:0000256" key="9">
    <source>
        <dbReference type="ARBA" id="ARBA00023136"/>
    </source>
</evidence>
<organism evidence="11 12">
    <name type="scientific">Sphagnum troendelagicum</name>
    <dbReference type="NCBI Taxonomy" id="128251"/>
    <lineage>
        <taxon>Eukaryota</taxon>
        <taxon>Viridiplantae</taxon>
        <taxon>Streptophyta</taxon>
        <taxon>Embryophyta</taxon>
        <taxon>Bryophyta</taxon>
        <taxon>Sphagnophytina</taxon>
        <taxon>Sphagnopsida</taxon>
        <taxon>Sphagnales</taxon>
        <taxon>Sphagnaceae</taxon>
        <taxon>Sphagnum</taxon>
    </lineage>
</organism>
<feature type="transmembrane region" description="Helical" evidence="10">
    <location>
        <begin position="385"/>
        <end position="401"/>
    </location>
</feature>
<feature type="transmembrane region" description="Helical" evidence="10">
    <location>
        <begin position="407"/>
        <end position="428"/>
    </location>
</feature>
<dbReference type="EC" id="2.7.1.108" evidence="3"/>
<feature type="transmembrane region" description="Helical" evidence="10">
    <location>
        <begin position="12"/>
        <end position="34"/>
    </location>
</feature>
<feature type="transmembrane region" description="Helical" evidence="10">
    <location>
        <begin position="303"/>
        <end position="325"/>
    </location>
</feature>
<feature type="transmembrane region" description="Helical" evidence="10">
    <location>
        <begin position="479"/>
        <end position="500"/>
    </location>
</feature>
<evidence type="ECO:0000256" key="4">
    <source>
        <dbReference type="ARBA" id="ARBA00022679"/>
    </source>
</evidence>
<evidence type="ECO:0000256" key="7">
    <source>
        <dbReference type="ARBA" id="ARBA00022824"/>
    </source>
</evidence>
<keyword evidence="9 10" id="KW-0472">Membrane</keyword>
<feature type="transmembrane region" description="Helical" evidence="10">
    <location>
        <begin position="512"/>
        <end position="531"/>
    </location>
</feature>
<evidence type="ECO:0000256" key="3">
    <source>
        <dbReference type="ARBA" id="ARBA00012132"/>
    </source>
</evidence>